<gene>
    <name evidence="1" type="ORF">CCMP2556_LOCUS27029</name>
</gene>
<evidence type="ECO:0000313" key="1">
    <source>
        <dbReference type="EMBL" id="CAK9053920.1"/>
    </source>
</evidence>
<dbReference type="Pfam" id="PF02656">
    <property type="entry name" value="DUF202"/>
    <property type="match status" value="1"/>
</dbReference>
<protein>
    <submittedName>
        <fullName evidence="1">Uncharacterized protein</fullName>
    </submittedName>
</protein>
<organism evidence="1 2">
    <name type="scientific">Durusdinium trenchii</name>
    <dbReference type="NCBI Taxonomy" id="1381693"/>
    <lineage>
        <taxon>Eukaryota</taxon>
        <taxon>Sar</taxon>
        <taxon>Alveolata</taxon>
        <taxon>Dinophyceae</taxon>
        <taxon>Suessiales</taxon>
        <taxon>Symbiodiniaceae</taxon>
        <taxon>Durusdinium</taxon>
    </lineage>
</organism>
<dbReference type="Proteomes" id="UP001642484">
    <property type="component" value="Unassembled WGS sequence"/>
</dbReference>
<dbReference type="InterPro" id="IPR003807">
    <property type="entry name" value="DUF202"/>
</dbReference>
<dbReference type="EMBL" id="CAXAMN010019224">
    <property type="protein sequence ID" value="CAK9053920.1"/>
    <property type="molecule type" value="Genomic_DNA"/>
</dbReference>
<dbReference type="PANTHER" id="PTHR46140">
    <property type="entry name" value="VACUOLAR TRANSPORTER CHAPERONE 1-RELATED"/>
    <property type="match status" value="1"/>
</dbReference>
<comment type="caution">
    <text evidence="1">The sequence shown here is derived from an EMBL/GenBank/DDBJ whole genome shotgun (WGS) entry which is preliminary data.</text>
</comment>
<name>A0ABP0MR14_9DINO</name>
<reference evidence="1 2" key="1">
    <citation type="submission" date="2024-02" db="EMBL/GenBank/DDBJ databases">
        <authorList>
            <person name="Chen Y."/>
            <person name="Shah S."/>
            <person name="Dougan E. K."/>
            <person name="Thang M."/>
            <person name="Chan C."/>
        </authorList>
    </citation>
    <scope>NUCLEOTIDE SEQUENCE [LARGE SCALE GENOMIC DNA]</scope>
</reference>
<accession>A0ABP0MR14</accession>
<evidence type="ECO:0000313" key="2">
    <source>
        <dbReference type="Proteomes" id="UP001642484"/>
    </source>
</evidence>
<proteinExistence type="predicted"/>
<keyword evidence="2" id="KW-1185">Reference proteome</keyword>
<dbReference type="InterPro" id="IPR051572">
    <property type="entry name" value="VTC_Complex_Subunit"/>
</dbReference>
<dbReference type="PANTHER" id="PTHR46140:SF1">
    <property type="entry name" value="VACUOLAR TRANSPORTER CHAPERONE COMPLEX SUBUNIT 4-RELATED"/>
    <property type="match status" value="1"/>
</dbReference>
<sequence length="108" mass="11613">MVVVKLEPKVWFSTERTFIHWAKLATVFAAASAVLLTSGQSTEVSISGLVVSFASLLILIHAVVKQVRRNRAFREGGQTAKLEDFADRSGAILLAGCLTLVVIGMLLA</sequence>